<dbReference type="OrthoDB" id="426882at2759"/>
<evidence type="ECO:0000256" key="1">
    <source>
        <dbReference type="ARBA" id="ARBA00022714"/>
    </source>
</evidence>
<dbReference type="InterPro" id="IPR036922">
    <property type="entry name" value="Rieske_2Fe-2S_sf"/>
</dbReference>
<keyword evidence="4" id="KW-0411">Iron-sulfur</keyword>
<feature type="domain" description="Rieske" evidence="6">
    <location>
        <begin position="193"/>
        <end position="290"/>
    </location>
</feature>
<name>A0A1X2H242_SYNRA</name>
<dbReference type="PROSITE" id="PS51296">
    <property type="entry name" value="RIESKE"/>
    <property type="match status" value="1"/>
</dbReference>
<protein>
    <recommendedName>
        <fullName evidence="6">Rieske domain-containing protein</fullName>
    </recommendedName>
</protein>
<dbReference type="Pfam" id="PF00355">
    <property type="entry name" value="Rieske"/>
    <property type="match status" value="1"/>
</dbReference>
<evidence type="ECO:0000256" key="5">
    <source>
        <dbReference type="SAM" id="MobiDB-lite"/>
    </source>
</evidence>
<organism evidence="7 8">
    <name type="scientific">Syncephalastrum racemosum</name>
    <name type="common">Filamentous fungus</name>
    <dbReference type="NCBI Taxonomy" id="13706"/>
    <lineage>
        <taxon>Eukaryota</taxon>
        <taxon>Fungi</taxon>
        <taxon>Fungi incertae sedis</taxon>
        <taxon>Mucoromycota</taxon>
        <taxon>Mucoromycotina</taxon>
        <taxon>Mucoromycetes</taxon>
        <taxon>Mucorales</taxon>
        <taxon>Syncephalastraceae</taxon>
        <taxon>Syncephalastrum</taxon>
    </lineage>
</organism>
<keyword evidence="2" id="KW-0479">Metal-binding</keyword>
<keyword evidence="1" id="KW-0001">2Fe-2S</keyword>
<dbReference type="Proteomes" id="UP000242180">
    <property type="component" value="Unassembled WGS sequence"/>
</dbReference>
<accession>A0A1X2H242</accession>
<dbReference type="GO" id="GO:0046872">
    <property type="term" value="F:metal ion binding"/>
    <property type="evidence" value="ECO:0007669"/>
    <property type="project" value="UniProtKB-KW"/>
</dbReference>
<evidence type="ECO:0000259" key="6">
    <source>
        <dbReference type="PROSITE" id="PS51296"/>
    </source>
</evidence>
<keyword evidence="3" id="KW-0408">Iron</keyword>
<keyword evidence="8" id="KW-1185">Reference proteome</keyword>
<feature type="compositionally biased region" description="Basic and acidic residues" evidence="5">
    <location>
        <begin position="163"/>
        <end position="181"/>
    </location>
</feature>
<dbReference type="GO" id="GO:0051537">
    <property type="term" value="F:2 iron, 2 sulfur cluster binding"/>
    <property type="evidence" value="ECO:0007669"/>
    <property type="project" value="UniProtKB-KW"/>
</dbReference>
<sequence length="290" mass="32579">MGKHKGGSFSLFDSYMANYQQNSTNMSDNAAGEQAPSLPDSMRVSTLLEQIGCERSWSQDQIDNDLRVLDRNRLYFIRDLRSLSNYSWQVIDLLPLVRDLLREAVTPGWDTEQNYYAEKMKKKAKKKEKKEKKAARYNNTMIGEPVQPDTTRTAFRNGASAPEKGEKEEKQKNKKDSEKHSSSSSSSSSSESSDSASEVEISKGTSQTTSTFSGRPIQAVDNQRIRVRTASGAVYECDRFCPHKKVDLTAWGQVMGNTLICTKHNWKFSLEGGGSGPKGRTVHPCRVNDW</sequence>
<feature type="compositionally biased region" description="Low complexity" evidence="5">
    <location>
        <begin position="182"/>
        <end position="199"/>
    </location>
</feature>
<dbReference type="InterPro" id="IPR017941">
    <property type="entry name" value="Rieske_2Fe-2S"/>
</dbReference>
<dbReference type="Gene3D" id="2.102.10.10">
    <property type="entry name" value="Rieske [2Fe-2S] iron-sulphur domain"/>
    <property type="match status" value="1"/>
</dbReference>
<dbReference type="InParanoid" id="A0A1X2H242"/>
<reference evidence="7 8" key="1">
    <citation type="submission" date="2016-07" db="EMBL/GenBank/DDBJ databases">
        <title>Pervasive Adenine N6-methylation of Active Genes in Fungi.</title>
        <authorList>
            <consortium name="DOE Joint Genome Institute"/>
            <person name="Mondo S.J."/>
            <person name="Dannebaum R.O."/>
            <person name="Kuo R.C."/>
            <person name="Labutti K."/>
            <person name="Haridas S."/>
            <person name="Kuo A."/>
            <person name="Salamov A."/>
            <person name="Ahrendt S.R."/>
            <person name="Lipzen A."/>
            <person name="Sullivan W."/>
            <person name="Andreopoulos W.B."/>
            <person name="Clum A."/>
            <person name="Lindquist E."/>
            <person name="Daum C."/>
            <person name="Ramamoorthy G.K."/>
            <person name="Gryganskyi A."/>
            <person name="Culley D."/>
            <person name="Magnuson J.K."/>
            <person name="James T.Y."/>
            <person name="O'Malley M.A."/>
            <person name="Stajich J.E."/>
            <person name="Spatafora J.W."/>
            <person name="Visel A."/>
            <person name="Grigoriev I.V."/>
        </authorList>
    </citation>
    <scope>NUCLEOTIDE SEQUENCE [LARGE SCALE GENOMIC DNA]</scope>
    <source>
        <strain evidence="7 8">NRRL 2496</strain>
    </source>
</reference>
<dbReference type="SUPFAM" id="SSF50022">
    <property type="entry name" value="ISP domain"/>
    <property type="match status" value="1"/>
</dbReference>
<proteinExistence type="predicted"/>
<comment type="caution">
    <text evidence="7">The sequence shown here is derived from an EMBL/GenBank/DDBJ whole genome shotgun (WGS) entry which is preliminary data.</text>
</comment>
<evidence type="ECO:0000256" key="4">
    <source>
        <dbReference type="ARBA" id="ARBA00023014"/>
    </source>
</evidence>
<dbReference type="EMBL" id="MCGN01000011">
    <property type="protein sequence ID" value="ORY91081.1"/>
    <property type="molecule type" value="Genomic_DNA"/>
</dbReference>
<feature type="region of interest" description="Disordered" evidence="5">
    <location>
        <begin position="120"/>
        <end position="217"/>
    </location>
</feature>
<evidence type="ECO:0000313" key="7">
    <source>
        <dbReference type="EMBL" id="ORY91081.1"/>
    </source>
</evidence>
<feature type="compositionally biased region" description="Basic residues" evidence="5">
    <location>
        <begin position="120"/>
        <end position="135"/>
    </location>
</feature>
<feature type="compositionally biased region" description="Polar residues" evidence="5">
    <location>
        <begin position="203"/>
        <end position="213"/>
    </location>
</feature>
<evidence type="ECO:0000256" key="3">
    <source>
        <dbReference type="ARBA" id="ARBA00023004"/>
    </source>
</evidence>
<dbReference type="OMA" id="RFCPHKK"/>
<gene>
    <name evidence="7" type="ORF">BCR43DRAFT_498480</name>
</gene>
<evidence type="ECO:0000256" key="2">
    <source>
        <dbReference type="ARBA" id="ARBA00022723"/>
    </source>
</evidence>
<dbReference type="AlphaFoldDB" id="A0A1X2H242"/>
<evidence type="ECO:0000313" key="8">
    <source>
        <dbReference type="Proteomes" id="UP000242180"/>
    </source>
</evidence>